<evidence type="ECO:0000259" key="2">
    <source>
        <dbReference type="Pfam" id="PF23156"/>
    </source>
</evidence>
<gene>
    <name evidence="3" type="ORF">Prudu_016376</name>
</gene>
<feature type="domain" description="DUF7054" evidence="2">
    <location>
        <begin position="127"/>
        <end position="211"/>
    </location>
</feature>
<feature type="compositionally biased region" description="Polar residues" evidence="1">
    <location>
        <begin position="83"/>
        <end position="96"/>
    </location>
</feature>
<dbReference type="InterPro" id="IPR055482">
    <property type="entry name" value="DUF7054"/>
</dbReference>
<name>A0A4Y1RMF6_PRUDU</name>
<evidence type="ECO:0000256" key="1">
    <source>
        <dbReference type="SAM" id="MobiDB-lite"/>
    </source>
</evidence>
<dbReference type="AlphaFoldDB" id="A0A4Y1RMF6"/>
<accession>A0A4Y1RMF6</accession>
<feature type="region of interest" description="Disordered" evidence="1">
    <location>
        <begin position="1"/>
        <end position="24"/>
    </location>
</feature>
<proteinExistence type="predicted"/>
<dbReference type="InterPro" id="IPR040358">
    <property type="entry name" value="At4g22758-like"/>
</dbReference>
<evidence type="ECO:0000313" key="3">
    <source>
        <dbReference type="EMBL" id="BBH05087.1"/>
    </source>
</evidence>
<organism evidence="3">
    <name type="scientific">Prunus dulcis</name>
    <name type="common">Almond</name>
    <name type="synonym">Amygdalus dulcis</name>
    <dbReference type="NCBI Taxonomy" id="3755"/>
    <lineage>
        <taxon>Eukaryota</taxon>
        <taxon>Viridiplantae</taxon>
        <taxon>Streptophyta</taxon>
        <taxon>Embryophyta</taxon>
        <taxon>Tracheophyta</taxon>
        <taxon>Spermatophyta</taxon>
        <taxon>Magnoliopsida</taxon>
        <taxon>eudicotyledons</taxon>
        <taxon>Gunneridae</taxon>
        <taxon>Pentapetalae</taxon>
        <taxon>rosids</taxon>
        <taxon>fabids</taxon>
        <taxon>Rosales</taxon>
        <taxon>Rosaceae</taxon>
        <taxon>Amygdaloideae</taxon>
        <taxon>Amygdaleae</taxon>
        <taxon>Prunus</taxon>
    </lineage>
</organism>
<dbReference type="PANTHER" id="PTHR33270">
    <property type="entry name" value="BNAC05G50380D PROTEIN"/>
    <property type="match status" value="1"/>
</dbReference>
<feature type="region of interest" description="Disordered" evidence="1">
    <location>
        <begin position="62"/>
        <end position="97"/>
    </location>
</feature>
<sequence length="252" mass="27847">MQGTFISSTRATNTQPKLFPSSRLPSPQILPIPALETQPIAAEVLIFVSVPESILYLRKMPSPKSTHRRVQEEKNRRGRSLNEKSSSFNGQLSDMATPQLRRPKTVPDMASFRNTIGMTPATELRPKLTKLLLNVTIQGSVGAIHVVMPPESAVKDLVAASIRQYGKEGRRPILTSVDPSLFDLHYSQFSLESLDREEKLMALGSRNFFLCRSANSMDAGGSGTTSSASCSKQAEKVSRTGFSWLKFMDFLL</sequence>
<feature type="compositionally biased region" description="Polar residues" evidence="1">
    <location>
        <begin position="1"/>
        <end position="16"/>
    </location>
</feature>
<dbReference type="Pfam" id="PF23156">
    <property type="entry name" value="DUF7054"/>
    <property type="match status" value="1"/>
</dbReference>
<dbReference type="EMBL" id="AP019302">
    <property type="protein sequence ID" value="BBH05087.1"/>
    <property type="molecule type" value="Genomic_DNA"/>
</dbReference>
<reference evidence="3" key="1">
    <citation type="journal article" date="2019" name="Science">
        <title>Mutation of a bHLH transcription factor allowed almond domestication.</title>
        <authorList>
            <person name="Sanchez-Perez R."/>
            <person name="Pavan S."/>
            <person name="Mazzeo R."/>
            <person name="Moldovan C."/>
            <person name="Aiese Cigliano R."/>
            <person name="Del Cueto J."/>
            <person name="Ricciardi F."/>
            <person name="Lotti C."/>
            <person name="Ricciardi L."/>
            <person name="Dicenta F."/>
            <person name="Lopez-Marques R.L."/>
            <person name="Lindberg Moller B."/>
        </authorList>
    </citation>
    <scope>NUCLEOTIDE SEQUENCE</scope>
</reference>
<protein>
    <recommendedName>
        <fullName evidence="2">DUF7054 domain-containing protein</fullName>
    </recommendedName>
</protein>
<dbReference type="PANTHER" id="PTHR33270:SF24">
    <property type="entry name" value="EXPRESSED PROTEIN"/>
    <property type="match status" value="1"/>
</dbReference>